<dbReference type="InterPro" id="IPR013918">
    <property type="entry name" value="Nucleotide_exch_fac_Fes1"/>
</dbReference>
<name>A0ABQ7QDQ1_PLUXY</name>
<dbReference type="PANTHER" id="PTHR19316:SF18">
    <property type="entry name" value="HSP70-BINDING PROTEIN 1"/>
    <property type="match status" value="1"/>
</dbReference>
<organism evidence="4 5">
    <name type="scientific">Plutella xylostella</name>
    <name type="common">Diamondback moth</name>
    <name type="synonym">Plutella maculipennis</name>
    <dbReference type="NCBI Taxonomy" id="51655"/>
    <lineage>
        <taxon>Eukaryota</taxon>
        <taxon>Metazoa</taxon>
        <taxon>Ecdysozoa</taxon>
        <taxon>Arthropoda</taxon>
        <taxon>Hexapoda</taxon>
        <taxon>Insecta</taxon>
        <taxon>Pterygota</taxon>
        <taxon>Neoptera</taxon>
        <taxon>Endopterygota</taxon>
        <taxon>Lepidoptera</taxon>
        <taxon>Glossata</taxon>
        <taxon>Ditrysia</taxon>
        <taxon>Yponomeutoidea</taxon>
        <taxon>Plutellidae</taxon>
        <taxon>Plutella</taxon>
    </lineage>
</organism>
<feature type="domain" description="Nucleotide exchange factor Fes1" evidence="3">
    <location>
        <begin position="37"/>
        <end position="129"/>
    </location>
</feature>
<dbReference type="SUPFAM" id="SSF48371">
    <property type="entry name" value="ARM repeat"/>
    <property type="match status" value="1"/>
</dbReference>
<evidence type="ECO:0000259" key="3">
    <source>
        <dbReference type="Pfam" id="PF08609"/>
    </source>
</evidence>
<comment type="caution">
    <text evidence="4">The sequence shown here is derived from an EMBL/GenBank/DDBJ whole genome shotgun (WGS) entry which is preliminary data.</text>
</comment>
<evidence type="ECO:0000313" key="4">
    <source>
        <dbReference type="EMBL" id="KAG7303343.1"/>
    </source>
</evidence>
<reference evidence="4 5" key="1">
    <citation type="submission" date="2021-06" db="EMBL/GenBank/DDBJ databases">
        <title>A haploid diamondback moth (Plutella xylostella L.) genome assembly resolves 31 chromosomes and identifies a diamide resistance mutation.</title>
        <authorList>
            <person name="Ward C.M."/>
            <person name="Perry K.D."/>
            <person name="Baker G."/>
            <person name="Powis K."/>
            <person name="Heckel D.G."/>
            <person name="Baxter S.W."/>
        </authorList>
    </citation>
    <scope>NUCLEOTIDE SEQUENCE [LARGE SCALE GENOMIC DNA]</scope>
    <source>
        <strain evidence="4 5">LV</strain>
        <tissue evidence="4">Single pupa</tissue>
    </source>
</reference>
<keyword evidence="1" id="KW-0677">Repeat</keyword>
<sequence>MGSNQQDNQNQMAGSLTFPGSSNVQAVSEQPRQPRNLQGLLRFAMEATKIEDAPGESQIGPIDEERRKFLEEALKNLTVNVSEVLREAIKVLANTEVMHAIQLGQALPEEVQTAFDNLLDFTDNIDMAVDFYKMGGFSIFPVCYGSENEKVRARASSVLGELCQNNPFCQSRALEFGLLNVLLSLVETEQGTALAKSLYALSCATREYEPACRELIAQGGCGTLVRLFRAGDEQARTKAAFLTRYLATHYPEAKAQFINQNVVKTITEQLKAGRDNTTEHYLSVLVSLVDGEDQTVLRQCRDSNLGHALRELLKLPELQDQFIEEKDYCEELLKVIGNQSSDGSNPDGADR</sequence>
<dbReference type="Pfam" id="PF08609">
    <property type="entry name" value="Fes1"/>
    <property type="match status" value="1"/>
</dbReference>
<evidence type="ECO:0000313" key="5">
    <source>
        <dbReference type="Proteomes" id="UP000823941"/>
    </source>
</evidence>
<accession>A0ABQ7QDQ1</accession>
<evidence type="ECO:0000256" key="2">
    <source>
        <dbReference type="SAM" id="MobiDB-lite"/>
    </source>
</evidence>
<dbReference type="InterPro" id="IPR050693">
    <property type="entry name" value="Hsp70_NEF-Inhibitors"/>
</dbReference>
<evidence type="ECO:0000256" key="1">
    <source>
        <dbReference type="ARBA" id="ARBA00022737"/>
    </source>
</evidence>
<dbReference type="EMBL" id="JAHIBW010000016">
    <property type="protein sequence ID" value="KAG7303343.1"/>
    <property type="molecule type" value="Genomic_DNA"/>
</dbReference>
<dbReference type="Proteomes" id="UP000823941">
    <property type="component" value="Chromosome 16"/>
</dbReference>
<proteinExistence type="predicted"/>
<dbReference type="InterPro" id="IPR016024">
    <property type="entry name" value="ARM-type_fold"/>
</dbReference>
<feature type="region of interest" description="Disordered" evidence="2">
    <location>
        <begin position="1"/>
        <end position="32"/>
    </location>
</feature>
<gene>
    <name evidence="4" type="ORF">JYU34_011832</name>
</gene>
<protein>
    <recommendedName>
        <fullName evidence="3">Nucleotide exchange factor Fes1 domain-containing protein</fullName>
    </recommendedName>
</protein>
<dbReference type="PANTHER" id="PTHR19316">
    <property type="entry name" value="PROTEIN FOLDING REGULATOR"/>
    <property type="match status" value="1"/>
</dbReference>
<keyword evidence="5" id="KW-1185">Reference proteome</keyword>
<dbReference type="Gene3D" id="1.25.10.10">
    <property type="entry name" value="Leucine-rich Repeat Variant"/>
    <property type="match status" value="1"/>
</dbReference>
<dbReference type="InterPro" id="IPR011989">
    <property type="entry name" value="ARM-like"/>
</dbReference>